<evidence type="ECO:0000313" key="1">
    <source>
        <dbReference type="EMBL" id="KAF6237205.1"/>
    </source>
</evidence>
<accession>A0A8H6FYE2</accession>
<name>A0A8H6FYE2_9LECA</name>
<proteinExistence type="predicted"/>
<sequence>MFAFMATFKKGLAAEDLCQTHSALHITDDCQPLKMKSIEPGGGSGSGGRPVWQGGPPCEPIAMTYCTMPGYVQLEVAQDDNVPDWLTLGISYEVLGTGLAEFLCDTLDDLVEDFLAKEAPELAAEYPQVITFTNSTCKDVLNKFLE</sequence>
<gene>
    <name evidence="1" type="ORF">HO173_004673</name>
</gene>
<organism evidence="1 2">
    <name type="scientific">Letharia columbiana</name>
    <dbReference type="NCBI Taxonomy" id="112416"/>
    <lineage>
        <taxon>Eukaryota</taxon>
        <taxon>Fungi</taxon>
        <taxon>Dikarya</taxon>
        <taxon>Ascomycota</taxon>
        <taxon>Pezizomycotina</taxon>
        <taxon>Lecanoromycetes</taxon>
        <taxon>OSLEUM clade</taxon>
        <taxon>Lecanoromycetidae</taxon>
        <taxon>Lecanorales</taxon>
        <taxon>Lecanorineae</taxon>
        <taxon>Parmeliaceae</taxon>
        <taxon>Letharia</taxon>
    </lineage>
</organism>
<dbReference type="RefSeq" id="XP_037166533.1">
    <property type="nucleotide sequence ID" value="XM_037306595.1"/>
</dbReference>
<protein>
    <submittedName>
        <fullName evidence="1">Uncharacterized protein</fullName>
    </submittedName>
</protein>
<dbReference type="AlphaFoldDB" id="A0A8H6FYE2"/>
<keyword evidence="2" id="KW-1185">Reference proteome</keyword>
<comment type="caution">
    <text evidence="1">The sequence shown here is derived from an EMBL/GenBank/DDBJ whole genome shotgun (WGS) entry which is preliminary data.</text>
</comment>
<dbReference type="Proteomes" id="UP000578531">
    <property type="component" value="Unassembled WGS sequence"/>
</dbReference>
<dbReference type="EMBL" id="JACCJC010000015">
    <property type="protein sequence ID" value="KAF6237205.1"/>
    <property type="molecule type" value="Genomic_DNA"/>
</dbReference>
<reference evidence="1 2" key="1">
    <citation type="journal article" date="2020" name="Genomics">
        <title>Complete, high-quality genomes from long-read metagenomic sequencing of two wolf lichen thalli reveals enigmatic genome architecture.</title>
        <authorList>
            <person name="McKenzie S.K."/>
            <person name="Walston R.F."/>
            <person name="Allen J.L."/>
        </authorList>
    </citation>
    <scope>NUCLEOTIDE SEQUENCE [LARGE SCALE GENOMIC DNA]</scope>
    <source>
        <strain evidence="1">WasteWater2</strain>
    </source>
</reference>
<dbReference type="GeneID" id="59286337"/>
<evidence type="ECO:0000313" key="2">
    <source>
        <dbReference type="Proteomes" id="UP000578531"/>
    </source>
</evidence>